<sequence>MFVQKKTYHKLKNENLNCQTNLENLQNDLEISQTELDNLRKKIENSQKQIEYLRENSENLHENSQIEINHHRKEFEQLRENSQSEINKLQNENNHKNEIIKILKSKLDKALEELFEIKAKELRILETERNAVMKDQGNFDHGNIEIIEDSNHTECGAGLDKIMKENVDDNDIHSISSNSDTVDDIDGDWDLKAIADKYIDE</sequence>
<organism evidence="2 3">
    <name type="scientific">Funneliformis mosseae</name>
    <name type="common">Endomycorrhizal fungus</name>
    <name type="synonym">Glomus mosseae</name>
    <dbReference type="NCBI Taxonomy" id="27381"/>
    <lineage>
        <taxon>Eukaryota</taxon>
        <taxon>Fungi</taxon>
        <taxon>Fungi incertae sedis</taxon>
        <taxon>Mucoromycota</taxon>
        <taxon>Glomeromycotina</taxon>
        <taxon>Glomeromycetes</taxon>
        <taxon>Glomerales</taxon>
        <taxon>Glomeraceae</taxon>
        <taxon>Funneliformis</taxon>
    </lineage>
</organism>
<evidence type="ECO:0000313" key="2">
    <source>
        <dbReference type="EMBL" id="CAG8536943.1"/>
    </source>
</evidence>
<dbReference type="AlphaFoldDB" id="A0A9N9FHP7"/>
<name>A0A9N9FHP7_FUNMO</name>
<evidence type="ECO:0000256" key="1">
    <source>
        <dbReference type="SAM" id="Coils"/>
    </source>
</evidence>
<feature type="coiled-coil region" evidence="1">
    <location>
        <begin position="8"/>
        <end position="120"/>
    </location>
</feature>
<gene>
    <name evidence="2" type="ORF">FMOSSE_LOCUS5787</name>
</gene>
<evidence type="ECO:0000313" key="3">
    <source>
        <dbReference type="Proteomes" id="UP000789375"/>
    </source>
</evidence>
<dbReference type="EMBL" id="CAJVPP010001146">
    <property type="protein sequence ID" value="CAG8536943.1"/>
    <property type="molecule type" value="Genomic_DNA"/>
</dbReference>
<keyword evidence="3" id="KW-1185">Reference proteome</keyword>
<reference evidence="2" key="1">
    <citation type="submission" date="2021-06" db="EMBL/GenBank/DDBJ databases">
        <authorList>
            <person name="Kallberg Y."/>
            <person name="Tangrot J."/>
            <person name="Rosling A."/>
        </authorList>
    </citation>
    <scope>NUCLEOTIDE SEQUENCE</scope>
    <source>
        <strain evidence="2">87-6 pot B 2015</strain>
    </source>
</reference>
<accession>A0A9N9FHP7</accession>
<dbReference type="Proteomes" id="UP000789375">
    <property type="component" value="Unassembled WGS sequence"/>
</dbReference>
<keyword evidence="1" id="KW-0175">Coiled coil</keyword>
<proteinExistence type="predicted"/>
<comment type="caution">
    <text evidence="2">The sequence shown here is derived from an EMBL/GenBank/DDBJ whole genome shotgun (WGS) entry which is preliminary data.</text>
</comment>
<protein>
    <submittedName>
        <fullName evidence="2">16513_t:CDS:1</fullName>
    </submittedName>
</protein>